<dbReference type="OrthoDB" id="7204250at2"/>
<gene>
    <name evidence="2" type="ORF">SAMN04515678_102247</name>
</gene>
<dbReference type="GO" id="GO:0033014">
    <property type="term" value="P:tetrapyrrole biosynthetic process"/>
    <property type="evidence" value="ECO:0007669"/>
    <property type="project" value="InterPro"/>
</dbReference>
<dbReference type="InterPro" id="IPR036108">
    <property type="entry name" value="4pyrrol_syn_uPrphyn_synt_sf"/>
</dbReference>
<proteinExistence type="predicted"/>
<protein>
    <submittedName>
        <fullName evidence="2">Uroporphyrinogen-III synthase</fullName>
    </submittedName>
</protein>
<dbReference type="SUPFAM" id="SSF69618">
    <property type="entry name" value="HemD-like"/>
    <property type="match status" value="1"/>
</dbReference>
<organism evidence="2 3">
    <name type="scientific">Roseivivax sediminis</name>
    <dbReference type="NCBI Taxonomy" id="936889"/>
    <lineage>
        <taxon>Bacteria</taxon>
        <taxon>Pseudomonadati</taxon>
        <taxon>Pseudomonadota</taxon>
        <taxon>Alphaproteobacteria</taxon>
        <taxon>Rhodobacterales</taxon>
        <taxon>Roseobacteraceae</taxon>
        <taxon>Roseivivax</taxon>
    </lineage>
</organism>
<reference evidence="2 3" key="1">
    <citation type="submission" date="2016-10" db="EMBL/GenBank/DDBJ databases">
        <authorList>
            <person name="Varghese N."/>
            <person name="Submissions S."/>
        </authorList>
    </citation>
    <scope>NUCLEOTIDE SEQUENCE [LARGE SCALE GENOMIC DNA]</scope>
    <source>
        <strain evidence="3">YIM D21,KCTC 23444,ACCC 10710</strain>
    </source>
</reference>
<evidence type="ECO:0000259" key="1">
    <source>
        <dbReference type="Pfam" id="PF02602"/>
    </source>
</evidence>
<accession>A0A1I1UGG2</accession>
<dbReference type="EMBL" id="FOMS01000002">
    <property type="protein sequence ID" value="SFD67853.1"/>
    <property type="molecule type" value="Genomic_DNA"/>
</dbReference>
<evidence type="ECO:0000313" key="3">
    <source>
        <dbReference type="Proteomes" id="UP000325289"/>
    </source>
</evidence>
<feature type="domain" description="Tetrapyrrole biosynthesis uroporphyrinogen III synthase" evidence="1">
    <location>
        <begin position="29"/>
        <end position="225"/>
    </location>
</feature>
<dbReference type="GO" id="GO:0004852">
    <property type="term" value="F:uroporphyrinogen-III synthase activity"/>
    <property type="evidence" value="ECO:0007669"/>
    <property type="project" value="InterPro"/>
</dbReference>
<dbReference type="Pfam" id="PF02602">
    <property type="entry name" value="HEM4"/>
    <property type="match status" value="1"/>
</dbReference>
<dbReference type="InterPro" id="IPR003754">
    <property type="entry name" value="4pyrrol_synth_uPrphyn_synth"/>
</dbReference>
<sequence>MSTDPVLLLTRPRAASERFLSALDDAGITGFRAIVSPLLAIRRRPALPPIDPEATLVFTSANAVQAYAALGGPEGRVTHAVGDATAAAARAIGLDAVSAGGDIDALFAHLVAERVSGPVVHLRGAISRGDLAGRLRAAGIDAADAVLYDQPVREFTSEAQDALAGPIPVVAPLFSPRTARAFALHRPFGAPILAAAMSEAVAEAFCPAAPHKLAVAIRPDAAAMVVTAAELLVAAAALETGGGAE</sequence>
<dbReference type="RefSeq" id="WP_149754647.1">
    <property type="nucleotide sequence ID" value="NZ_FOMS01000002.1"/>
</dbReference>
<dbReference type="AlphaFoldDB" id="A0A1I1UGG2"/>
<name>A0A1I1UGG2_9RHOB</name>
<keyword evidence="3" id="KW-1185">Reference proteome</keyword>
<dbReference type="CDD" id="cd06578">
    <property type="entry name" value="HemD"/>
    <property type="match status" value="1"/>
</dbReference>
<dbReference type="Gene3D" id="3.40.50.10090">
    <property type="match status" value="2"/>
</dbReference>
<evidence type="ECO:0000313" key="2">
    <source>
        <dbReference type="EMBL" id="SFD67853.1"/>
    </source>
</evidence>
<dbReference type="Proteomes" id="UP000325289">
    <property type="component" value="Unassembled WGS sequence"/>
</dbReference>